<evidence type="ECO:0000313" key="4">
    <source>
        <dbReference type="EMBL" id="MBD3107884.1"/>
    </source>
</evidence>
<dbReference type="InterPro" id="IPR000086">
    <property type="entry name" value="NUDIX_hydrolase_dom"/>
</dbReference>
<dbReference type="InterPro" id="IPR015797">
    <property type="entry name" value="NUDIX_hydrolase-like_dom_sf"/>
</dbReference>
<dbReference type="CDD" id="cd18875">
    <property type="entry name" value="NUDIX_Hydrolase"/>
    <property type="match status" value="1"/>
</dbReference>
<dbReference type="SUPFAM" id="SSF55811">
    <property type="entry name" value="Nudix"/>
    <property type="match status" value="1"/>
</dbReference>
<dbReference type="PANTHER" id="PTHR43736:SF1">
    <property type="entry name" value="DIHYDRONEOPTERIN TRIPHOSPHATE DIPHOSPHATASE"/>
    <property type="match status" value="1"/>
</dbReference>
<keyword evidence="2" id="KW-0378">Hydrolase</keyword>
<gene>
    <name evidence="4" type="ORF">IEO70_05850</name>
</gene>
<name>A0A927CVF9_9BACI</name>
<dbReference type="AlphaFoldDB" id="A0A927CVF9"/>
<comment type="similarity">
    <text evidence="1">Belongs to the Nudix hydrolase family.</text>
</comment>
<comment type="caution">
    <text evidence="4">The sequence shown here is derived from an EMBL/GenBank/DDBJ whole genome shotgun (WGS) entry which is preliminary data.</text>
</comment>
<sequence>MSKVTLTNMCMIYNEETNQVLVQNRLKSWKGIAFPGGKVEDGESLIDSAIREIKEETGLTVSHLEPCGVINWFNNETGERYFVFNYRTDVYSGELLEHTDEGTVFWVNREDLPKLNLAEGMQERLPMFLDKAYSEGFAVWNNHEPGHIKWQ</sequence>
<evidence type="ECO:0000259" key="3">
    <source>
        <dbReference type="PROSITE" id="PS51462"/>
    </source>
</evidence>
<dbReference type="RefSeq" id="WP_190997429.1">
    <property type="nucleotide sequence ID" value="NZ_JACXSI010000012.1"/>
</dbReference>
<dbReference type="EMBL" id="JACXSI010000012">
    <property type="protein sequence ID" value="MBD3107884.1"/>
    <property type="molecule type" value="Genomic_DNA"/>
</dbReference>
<protein>
    <submittedName>
        <fullName evidence="4">8-oxo-dGTP diphosphatase</fullName>
    </submittedName>
</protein>
<organism evidence="4 5">
    <name type="scientific">Peribacillus faecalis</name>
    <dbReference type="NCBI Taxonomy" id="2772559"/>
    <lineage>
        <taxon>Bacteria</taxon>
        <taxon>Bacillati</taxon>
        <taxon>Bacillota</taxon>
        <taxon>Bacilli</taxon>
        <taxon>Bacillales</taxon>
        <taxon>Bacillaceae</taxon>
        <taxon>Peribacillus</taxon>
    </lineage>
</organism>
<accession>A0A927CVF9</accession>
<keyword evidence="5" id="KW-1185">Reference proteome</keyword>
<proteinExistence type="inferred from homology"/>
<dbReference type="InterPro" id="IPR020476">
    <property type="entry name" value="Nudix_hydrolase"/>
</dbReference>
<feature type="domain" description="Nudix hydrolase" evidence="3">
    <location>
        <begin position="3"/>
        <end position="129"/>
    </location>
</feature>
<dbReference type="Gene3D" id="3.90.79.10">
    <property type="entry name" value="Nucleoside Triphosphate Pyrophosphohydrolase"/>
    <property type="match status" value="1"/>
</dbReference>
<dbReference type="PANTHER" id="PTHR43736">
    <property type="entry name" value="ADP-RIBOSE PYROPHOSPHATASE"/>
    <property type="match status" value="1"/>
</dbReference>
<evidence type="ECO:0000256" key="2">
    <source>
        <dbReference type="ARBA" id="ARBA00022801"/>
    </source>
</evidence>
<dbReference type="PROSITE" id="PS51462">
    <property type="entry name" value="NUDIX"/>
    <property type="match status" value="1"/>
</dbReference>
<evidence type="ECO:0000313" key="5">
    <source>
        <dbReference type="Proteomes" id="UP000602076"/>
    </source>
</evidence>
<dbReference type="Proteomes" id="UP000602076">
    <property type="component" value="Unassembled WGS sequence"/>
</dbReference>
<dbReference type="PRINTS" id="PR00502">
    <property type="entry name" value="NUDIXFAMILY"/>
</dbReference>
<reference evidence="4" key="1">
    <citation type="submission" date="2020-09" db="EMBL/GenBank/DDBJ databases">
        <title>Bacillus faecalis sp. nov., a moderately halophilic bacterium isolated from cow faeces.</title>
        <authorList>
            <person name="Jiang L."/>
            <person name="Lee J."/>
        </authorList>
    </citation>
    <scope>NUCLEOTIDE SEQUENCE</scope>
    <source>
        <strain evidence="4">AGMB 02131</strain>
    </source>
</reference>
<dbReference type="GO" id="GO:0016787">
    <property type="term" value="F:hydrolase activity"/>
    <property type="evidence" value="ECO:0007669"/>
    <property type="project" value="UniProtKB-KW"/>
</dbReference>
<evidence type="ECO:0000256" key="1">
    <source>
        <dbReference type="ARBA" id="ARBA00005582"/>
    </source>
</evidence>
<dbReference type="Pfam" id="PF00293">
    <property type="entry name" value="NUDIX"/>
    <property type="match status" value="1"/>
</dbReference>